<keyword evidence="6" id="KW-1185">Reference proteome</keyword>
<dbReference type="SFLD" id="SFLDG00358">
    <property type="entry name" value="Main_(cytGST)"/>
    <property type="match status" value="1"/>
</dbReference>
<dbReference type="PROSITE" id="PS50404">
    <property type="entry name" value="GST_NTER"/>
    <property type="match status" value="1"/>
</dbReference>
<dbReference type="PANTHER" id="PTHR43900:SF3">
    <property type="entry name" value="GLUTATHIONE S-TRANSFERASE RHO"/>
    <property type="match status" value="1"/>
</dbReference>
<dbReference type="CDD" id="cd00299">
    <property type="entry name" value="GST_C_family"/>
    <property type="match status" value="1"/>
</dbReference>
<evidence type="ECO:0000256" key="2">
    <source>
        <dbReference type="ARBA" id="ARBA00022679"/>
    </source>
</evidence>
<name>A0ABS1UXC1_9PROT</name>
<comment type="caution">
    <text evidence="5">The sequence shown here is derived from an EMBL/GenBank/DDBJ whole genome shotgun (WGS) entry which is preliminary data.</text>
</comment>
<protein>
    <recommendedName>
        <fullName evidence="1">glutathione transferase</fullName>
        <ecNumber evidence="1">2.5.1.18</ecNumber>
    </recommendedName>
</protein>
<evidence type="ECO:0000259" key="4">
    <source>
        <dbReference type="PROSITE" id="PS50405"/>
    </source>
</evidence>
<dbReference type="Pfam" id="PF00043">
    <property type="entry name" value="GST_C"/>
    <property type="match status" value="1"/>
</dbReference>
<dbReference type="SFLD" id="SFLDS00019">
    <property type="entry name" value="Glutathione_Transferase_(cytos"/>
    <property type="match status" value="1"/>
</dbReference>
<dbReference type="InterPro" id="IPR036282">
    <property type="entry name" value="Glutathione-S-Trfase_C_sf"/>
</dbReference>
<reference evidence="5 6" key="1">
    <citation type="submission" date="2021-01" db="EMBL/GenBank/DDBJ databases">
        <title>Belnapia mucosa sp. nov. and Belnapia arida sp. nov., isolated from the Tabernas Desert (Almeria, Spain).</title>
        <authorList>
            <person name="Molina-Menor E."/>
            <person name="Vidal-Verdu A."/>
            <person name="Calonge A."/>
            <person name="Satari L."/>
            <person name="Pereto Magraner J."/>
            <person name="Porcar Miralles M."/>
        </authorList>
    </citation>
    <scope>NUCLEOTIDE SEQUENCE [LARGE SCALE GENOMIC DNA]</scope>
    <source>
        <strain evidence="5 6">T6</strain>
    </source>
</reference>
<feature type="domain" description="GST N-terminal" evidence="3">
    <location>
        <begin position="2"/>
        <end position="78"/>
    </location>
</feature>
<dbReference type="PROSITE" id="PS50405">
    <property type="entry name" value="GST_CTER"/>
    <property type="match status" value="1"/>
</dbReference>
<keyword evidence="2" id="KW-0808">Transferase</keyword>
<dbReference type="EMBL" id="JAEUXJ010000001">
    <property type="protein sequence ID" value="MBL6454105.1"/>
    <property type="molecule type" value="Genomic_DNA"/>
</dbReference>
<gene>
    <name evidence="5" type="ORF">JMJ55_02145</name>
</gene>
<dbReference type="PANTHER" id="PTHR43900">
    <property type="entry name" value="GLUTATHIONE S-TRANSFERASE RHO"/>
    <property type="match status" value="1"/>
</dbReference>
<evidence type="ECO:0000259" key="3">
    <source>
        <dbReference type="PROSITE" id="PS50404"/>
    </source>
</evidence>
<dbReference type="InterPro" id="IPR004046">
    <property type="entry name" value="GST_C"/>
</dbReference>
<dbReference type="SUPFAM" id="SSF52833">
    <property type="entry name" value="Thioredoxin-like"/>
    <property type="match status" value="1"/>
</dbReference>
<dbReference type="Pfam" id="PF13417">
    <property type="entry name" value="GST_N_3"/>
    <property type="match status" value="1"/>
</dbReference>
<organism evidence="5 6">
    <name type="scientific">Belnapia mucosa</name>
    <dbReference type="NCBI Taxonomy" id="2804532"/>
    <lineage>
        <taxon>Bacteria</taxon>
        <taxon>Pseudomonadati</taxon>
        <taxon>Pseudomonadota</taxon>
        <taxon>Alphaproteobacteria</taxon>
        <taxon>Acetobacterales</taxon>
        <taxon>Roseomonadaceae</taxon>
        <taxon>Belnapia</taxon>
    </lineage>
</organism>
<proteinExistence type="predicted"/>
<sequence length="211" mass="22807">MAGLEIIGVARSTYVWTCRIACVEKGVPYTHTRGWPGTPEMRALHPFGKIPAMRHGDLVLYESKAICTYIDRAFPGPKLIPEELVAGALVEQWISVVNTTIDPLCIRRYLYAHVFPGTPDGGPDQAAVQAALPGLREQLEFLDRSVAPTGHLVGGAFTLADANLLPILYYLARLPEAGAIMAGLPALTHYLTHHLARPSVAATEPPPPKGK</sequence>
<dbReference type="InterPro" id="IPR040079">
    <property type="entry name" value="Glutathione_S-Trfase"/>
</dbReference>
<dbReference type="SUPFAM" id="SSF47616">
    <property type="entry name" value="GST C-terminal domain-like"/>
    <property type="match status" value="1"/>
</dbReference>
<dbReference type="InterPro" id="IPR004045">
    <property type="entry name" value="Glutathione_S-Trfase_N"/>
</dbReference>
<evidence type="ECO:0000256" key="1">
    <source>
        <dbReference type="ARBA" id="ARBA00012452"/>
    </source>
</evidence>
<dbReference type="Gene3D" id="1.20.1050.10">
    <property type="match status" value="1"/>
</dbReference>
<evidence type="ECO:0000313" key="5">
    <source>
        <dbReference type="EMBL" id="MBL6454105.1"/>
    </source>
</evidence>
<dbReference type="InterPro" id="IPR036249">
    <property type="entry name" value="Thioredoxin-like_sf"/>
</dbReference>
<dbReference type="RefSeq" id="WP_202823835.1">
    <property type="nucleotide sequence ID" value="NZ_JAEUXJ010000001.1"/>
</dbReference>
<dbReference type="InterPro" id="IPR010987">
    <property type="entry name" value="Glutathione-S-Trfase_C-like"/>
</dbReference>
<dbReference type="Gene3D" id="3.40.30.10">
    <property type="entry name" value="Glutaredoxin"/>
    <property type="match status" value="1"/>
</dbReference>
<evidence type="ECO:0000313" key="6">
    <source>
        <dbReference type="Proteomes" id="UP000606490"/>
    </source>
</evidence>
<feature type="domain" description="GST C-terminal" evidence="4">
    <location>
        <begin position="83"/>
        <end position="211"/>
    </location>
</feature>
<dbReference type="Proteomes" id="UP000606490">
    <property type="component" value="Unassembled WGS sequence"/>
</dbReference>
<dbReference type="EC" id="2.5.1.18" evidence="1"/>
<accession>A0ABS1UXC1</accession>